<organismHost>
    <name type="scientific">Phacochoerus aethiopicus</name>
    <name type="common">Warthog</name>
    <dbReference type="NCBI Taxonomy" id="85517"/>
</organismHost>
<name>A0A894KPP6_ASF</name>
<dbReference type="EMBL" id="MN394630">
    <property type="protein sequence ID" value="QRW43526.1"/>
    <property type="molecule type" value="Genomic_DNA"/>
</dbReference>
<sequence length="117" mass="13453">MCMRKFSYLFVAWNVGLLGGGVFPFSTEYREMVVWLRLLYILPTWRFTYARLAVNNPVILYDGNDVTNIIEQNQNAQENRSCSGIFGDCMGYKALGALFISLAGCQIMRKQWRSFSV</sequence>
<reference evidence="1 2" key="1">
    <citation type="submission" date="2019-08" db="EMBL/GenBank/DDBJ databases">
        <authorList>
            <person name="Ndlovu S.S."/>
        </authorList>
    </citation>
    <scope>NUCLEOTIDE SEQUENCE [LARGE SCALE GENOMIC DNA]</scope>
    <source>
        <strain evidence="1">SPEC_57</strain>
    </source>
</reference>
<organismHost>
    <name type="scientific">Phacochoerus africanus</name>
    <name type="common">Warthog</name>
    <dbReference type="NCBI Taxonomy" id="41426"/>
</organismHost>
<gene>
    <name evidence="1" type="ORF">D117L</name>
</gene>
<organismHost>
    <name type="scientific">Ornithodoros moubata</name>
    <name type="common">Soft tick</name>
    <name type="synonym">Argasid tick</name>
    <dbReference type="NCBI Taxonomy" id="6938"/>
</organismHost>
<proteinExistence type="predicted"/>
<organism evidence="1 2">
    <name type="scientific">African swine fever virus</name>
    <name type="common">ASFV</name>
    <dbReference type="NCBI Taxonomy" id="10497"/>
    <lineage>
        <taxon>Viruses</taxon>
        <taxon>Varidnaviria</taxon>
        <taxon>Bamfordvirae</taxon>
        <taxon>Nucleocytoviricota</taxon>
        <taxon>Pokkesviricetes</taxon>
        <taxon>Asfuvirales</taxon>
        <taxon>Asfarviridae</taxon>
        <taxon>Asfivirus</taxon>
        <taxon>Asfivirus haemorrhagiae</taxon>
    </lineage>
</organism>
<evidence type="ECO:0000313" key="1">
    <source>
        <dbReference type="EMBL" id="QRW43526.1"/>
    </source>
</evidence>
<organismHost>
    <name type="scientific">Ornithodoros</name>
    <name type="common">relapsing fever ticks</name>
    <dbReference type="NCBI Taxonomy" id="6937"/>
</organismHost>
<protein>
    <submittedName>
        <fullName evidence="1">PD117L</fullName>
    </submittedName>
</protein>
<accession>A0A894KPP6</accession>
<dbReference type="Proteomes" id="UP000423628">
    <property type="component" value="Segment"/>
</dbReference>
<evidence type="ECO:0000313" key="2">
    <source>
        <dbReference type="Proteomes" id="UP000423628"/>
    </source>
</evidence>
<organismHost>
    <name type="scientific">Sus scrofa</name>
    <name type="common">Pig</name>
    <dbReference type="NCBI Taxonomy" id="9823"/>
</organismHost>
<organismHost>
    <name type="scientific">Potamochoerus larvatus</name>
    <name type="common">Bushpig</name>
    <dbReference type="NCBI Taxonomy" id="273792"/>
</organismHost>